<comment type="caution">
    <text evidence="2">The sequence shown here is derived from an EMBL/GenBank/DDBJ whole genome shotgun (WGS) entry which is preliminary data.</text>
</comment>
<keyword evidence="1" id="KW-0732">Signal</keyword>
<dbReference type="EMBL" id="JBHSDU010000014">
    <property type="protein sequence ID" value="MFC4312198.1"/>
    <property type="molecule type" value="Genomic_DNA"/>
</dbReference>
<organism evidence="2 3">
    <name type="scientific">Steroidobacter flavus</name>
    <dbReference type="NCBI Taxonomy" id="1842136"/>
    <lineage>
        <taxon>Bacteria</taxon>
        <taxon>Pseudomonadati</taxon>
        <taxon>Pseudomonadota</taxon>
        <taxon>Gammaproteobacteria</taxon>
        <taxon>Steroidobacterales</taxon>
        <taxon>Steroidobacteraceae</taxon>
        <taxon>Steroidobacter</taxon>
    </lineage>
</organism>
<keyword evidence="3" id="KW-1185">Reference proteome</keyword>
<proteinExistence type="predicted"/>
<evidence type="ECO:0000256" key="1">
    <source>
        <dbReference type="SAM" id="SignalP"/>
    </source>
</evidence>
<reference evidence="3" key="1">
    <citation type="journal article" date="2019" name="Int. J. Syst. Evol. Microbiol.">
        <title>The Global Catalogue of Microorganisms (GCM) 10K type strain sequencing project: providing services to taxonomists for standard genome sequencing and annotation.</title>
        <authorList>
            <consortium name="The Broad Institute Genomics Platform"/>
            <consortium name="The Broad Institute Genome Sequencing Center for Infectious Disease"/>
            <person name="Wu L."/>
            <person name="Ma J."/>
        </authorList>
    </citation>
    <scope>NUCLEOTIDE SEQUENCE [LARGE SCALE GENOMIC DNA]</scope>
    <source>
        <strain evidence="3">CGMCC 1.10759</strain>
    </source>
</reference>
<evidence type="ECO:0008006" key="4">
    <source>
        <dbReference type="Google" id="ProtNLM"/>
    </source>
</evidence>
<gene>
    <name evidence="2" type="ORF">ACFPN2_24160</name>
</gene>
<evidence type="ECO:0000313" key="3">
    <source>
        <dbReference type="Proteomes" id="UP001595904"/>
    </source>
</evidence>
<accession>A0ABV8SZ33</accession>
<name>A0ABV8SZ33_9GAMM</name>
<evidence type="ECO:0000313" key="2">
    <source>
        <dbReference type="EMBL" id="MFC4312198.1"/>
    </source>
</evidence>
<feature type="chain" id="PRO_5047185298" description="DUF1570 domain-containing protein" evidence="1">
    <location>
        <begin position="20"/>
        <end position="292"/>
    </location>
</feature>
<sequence length="292" mass="33194">MIRFLIAALLVCFALPSHAEWRERRAALGEMYRVGEFRIFFSRSGEDALPNGEDANRNGTPDYVERIARELVSAREMYEEQLRLASPMASARYRNQVEFIDVNLLSFPLSPGGPKHGVAYDELSSFARKQDGGRKVRVLVIDISNSVPANNATAAHELFHLYQNGYTFFKNRWYTEGTARWVEQLNKAGAGRLPKSPEEVQALFRQTYDAAPFWRRLATQLDPGGGSFLKAFLEELDRSDGAANPGGKWREADQMSGANDIYLWRALRSTLNQPEFVPRWDQDIRDLMAIEP</sequence>
<dbReference type="Proteomes" id="UP001595904">
    <property type="component" value="Unassembled WGS sequence"/>
</dbReference>
<feature type="signal peptide" evidence="1">
    <location>
        <begin position="1"/>
        <end position="19"/>
    </location>
</feature>
<dbReference type="RefSeq" id="WP_380601372.1">
    <property type="nucleotide sequence ID" value="NZ_JBHSDU010000014.1"/>
</dbReference>
<protein>
    <recommendedName>
        <fullName evidence="4">DUF1570 domain-containing protein</fullName>
    </recommendedName>
</protein>